<evidence type="ECO:0000313" key="2">
    <source>
        <dbReference type="EMBL" id="CCA74466.1"/>
    </source>
</evidence>
<dbReference type="Pfam" id="PF00646">
    <property type="entry name" value="F-box"/>
    <property type="match status" value="1"/>
</dbReference>
<dbReference type="OrthoDB" id="3183574at2759"/>
<dbReference type="Proteomes" id="UP000007148">
    <property type="component" value="Unassembled WGS sequence"/>
</dbReference>
<evidence type="ECO:0000313" key="3">
    <source>
        <dbReference type="Proteomes" id="UP000007148"/>
    </source>
</evidence>
<comment type="caution">
    <text evidence="2">The sequence shown here is derived from an EMBL/GenBank/DDBJ whole genome shotgun (WGS) entry which is preliminary data.</text>
</comment>
<sequence>MPTDNHNEMLLSLREFVEKYPVQELQDSELRQALQSYKQRPETSNPFGGNVLPEDAIFIILDYLPIQDAISFTQTCRAARRFHQAHFTHRVNKLLVPYVDPEKMHTFMRDTGSIISGSSALWLLASFPTNWRPNDLDVYCPLNATPKAIEFFVSEGYQVVSEYEPSNYTQRQLHSLARITKLARGEEQRIDLLESKTHNSFHPITVFHTTVVMNFISADFIVSLYPKATLSHVGASSYAHPAKPRQYQERGYSIDGHEVWSWLFCPALRRQTSDSYCLALPYRQNRHLGDVESGEWEFVHKNGTHALCPPHSAGDKSCDQLLIRRISRNVVFLLRQRPERLSRMPGFFMPPLERYLQKNMDSIVDYFRSGLRADPSRYACHETRFN</sequence>
<evidence type="ECO:0000259" key="1">
    <source>
        <dbReference type="Pfam" id="PF00646"/>
    </source>
</evidence>
<keyword evidence="3" id="KW-1185">Reference proteome</keyword>
<reference evidence="2 3" key="1">
    <citation type="journal article" date="2011" name="PLoS Pathog.">
        <title>Endophytic Life Strategies Decoded by Genome and Transcriptome Analyses of the Mutualistic Root Symbiont Piriformospora indica.</title>
        <authorList>
            <person name="Zuccaro A."/>
            <person name="Lahrmann U."/>
            <person name="Guldener U."/>
            <person name="Langen G."/>
            <person name="Pfiffi S."/>
            <person name="Biedenkopf D."/>
            <person name="Wong P."/>
            <person name="Samans B."/>
            <person name="Grimm C."/>
            <person name="Basiewicz M."/>
            <person name="Murat C."/>
            <person name="Martin F."/>
            <person name="Kogel K.H."/>
        </authorList>
    </citation>
    <scope>NUCLEOTIDE SEQUENCE [LARGE SCALE GENOMIC DNA]</scope>
    <source>
        <strain evidence="2 3">DSM 11827</strain>
    </source>
</reference>
<dbReference type="AlphaFoldDB" id="G4TT23"/>
<dbReference type="EMBL" id="CAFZ01000316">
    <property type="protein sequence ID" value="CCA74466.1"/>
    <property type="molecule type" value="Genomic_DNA"/>
</dbReference>
<dbReference type="eggNOG" id="ENOG502R174">
    <property type="taxonomic scope" value="Eukaryota"/>
</dbReference>
<feature type="domain" description="F-box" evidence="1">
    <location>
        <begin position="52"/>
        <end position="81"/>
    </location>
</feature>
<dbReference type="SUPFAM" id="SSF81383">
    <property type="entry name" value="F-box domain"/>
    <property type="match status" value="1"/>
</dbReference>
<dbReference type="HOGENOM" id="CLU_742104_0_0_1"/>
<protein>
    <recommendedName>
        <fullName evidence="1">F-box domain-containing protein</fullName>
    </recommendedName>
</protein>
<organism evidence="2 3">
    <name type="scientific">Serendipita indica (strain DSM 11827)</name>
    <name type="common">Root endophyte fungus</name>
    <name type="synonym">Piriformospora indica</name>
    <dbReference type="NCBI Taxonomy" id="1109443"/>
    <lineage>
        <taxon>Eukaryota</taxon>
        <taxon>Fungi</taxon>
        <taxon>Dikarya</taxon>
        <taxon>Basidiomycota</taxon>
        <taxon>Agaricomycotina</taxon>
        <taxon>Agaricomycetes</taxon>
        <taxon>Sebacinales</taxon>
        <taxon>Serendipitaceae</taxon>
        <taxon>Serendipita</taxon>
    </lineage>
</organism>
<dbReference type="InterPro" id="IPR036047">
    <property type="entry name" value="F-box-like_dom_sf"/>
</dbReference>
<accession>G4TT23</accession>
<dbReference type="InterPro" id="IPR001810">
    <property type="entry name" value="F-box_dom"/>
</dbReference>
<dbReference type="InParanoid" id="G4TT23"/>
<name>G4TT23_SERID</name>
<proteinExistence type="predicted"/>
<gene>
    <name evidence="2" type="ORF">PIIN_08419</name>
</gene>